<protein>
    <submittedName>
        <fullName evidence="11">Fur family transcriptional regulator FurA1</fullName>
    </submittedName>
</protein>
<keyword evidence="8" id="KW-0805">Transcription regulation</keyword>
<reference evidence="12" key="1">
    <citation type="journal article" date="2019" name="Int. J. Syst. Evol. Microbiol.">
        <title>The Global Catalogue of Microorganisms (GCM) 10K type strain sequencing project: providing services to taxonomists for standard genome sequencing and annotation.</title>
        <authorList>
            <consortium name="The Broad Institute Genomics Platform"/>
            <consortium name="The Broad Institute Genome Sequencing Center for Infectious Disease"/>
            <person name="Wu L."/>
            <person name="Ma J."/>
        </authorList>
    </citation>
    <scope>NUCLEOTIDE SEQUENCE [LARGE SCALE GENOMIC DNA]</scope>
    <source>
        <strain evidence="12">JCM 18063</strain>
    </source>
</reference>
<dbReference type="Proteomes" id="UP001500956">
    <property type="component" value="Unassembled WGS sequence"/>
</dbReference>
<dbReference type="PANTHER" id="PTHR33202:SF18">
    <property type="entry name" value="TRANSCRIPTIONAL REGULATOR FURA"/>
    <property type="match status" value="1"/>
</dbReference>
<keyword evidence="6" id="KW-0862">Zinc</keyword>
<evidence type="ECO:0000256" key="4">
    <source>
        <dbReference type="ARBA" id="ARBA00022491"/>
    </source>
</evidence>
<comment type="caution">
    <text evidence="11">The sequence shown here is derived from an EMBL/GenBank/DDBJ whole genome shotgun (WGS) entry which is preliminary data.</text>
</comment>
<dbReference type="CDD" id="cd07153">
    <property type="entry name" value="Fur_like"/>
    <property type="match status" value="1"/>
</dbReference>
<evidence type="ECO:0000256" key="8">
    <source>
        <dbReference type="ARBA" id="ARBA00023015"/>
    </source>
</evidence>
<evidence type="ECO:0000256" key="6">
    <source>
        <dbReference type="ARBA" id="ARBA00022833"/>
    </source>
</evidence>
<keyword evidence="4" id="KW-0678">Repressor</keyword>
<evidence type="ECO:0000256" key="1">
    <source>
        <dbReference type="ARBA" id="ARBA00004496"/>
    </source>
</evidence>
<comment type="subcellular location">
    <subcellularLocation>
        <location evidence="1">Cytoplasm</location>
    </subcellularLocation>
</comment>
<evidence type="ECO:0000256" key="7">
    <source>
        <dbReference type="ARBA" id="ARBA00023004"/>
    </source>
</evidence>
<dbReference type="SUPFAM" id="SSF46785">
    <property type="entry name" value="Winged helix' DNA-binding domain"/>
    <property type="match status" value="1"/>
</dbReference>
<keyword evidence="3" id="KW-0963">Cytoplasm</keyword>
<keyword evidence="10" id="KW-0804">Transcription</keyword>
<dbReference type="Gene3D" id="3.30.1490.190">
    <property type="match status" value="1"/>
</dbReference>
<dbReference type="InterPro" id="IPR043135">
    <property type="entry name" value="Fur_C"/>
</dbReference>
<gene>
    <name evidence="11" type="primary">furA1</name>
    <name evidence="11" type="ORF">GCM10023216_26150</name>
</gene>
<evidence type="ECO:0000256" key="2">
    <source>
        <dbReference type="ARBA" id="ARBA00007957"/>
    </source>
</evidence>
<evidence type="ECO:0000256" key="10">
    <source>
        <dbReference type="ARBA" id="ARBA00023163"/>
    </source>
</evidence>
<keyword evidence="12" id="KW-1185">Reference proteome</keyword>
<comment type="similarity">
    <text evidence="2">Belongs to the Fur family.</text>
</comment>
<dbReference type="InterPro" id="IPR036390">
    <property type="entry name" value="WH_DNA-bd_sf"/>
</dbReference>
<dbReference type="RefSeq" id="WP_172152548.1">
    <property type="nucleotide sequence ID" value="NZ_BAABID010000014.1"/>
</dbReference>
<dbReference type="InterPro" id="IPR036388">
    <property type="entry name" value="WH-like_DNA-bd_sf"/>
</dbReference>
<sequence>MSTTPLAPDDVQLLRDAGLRATGVRLAVLRALGAHQHSTADDVVRAVRSDLGGASVQAVYDTLHTLTGAGLLRRMEPAGHPARFERRVGDNHHHVVCRECGAVTDIDCTVGHAPCLVPGDTHGFSVDLAEVTFWGLCPRCTPAR</sequence>
<accession>A0ABP8YP08</accession>
<dbReference type="EMBL" id="BAABID010000014">
    <property type="protein sequence ID" value="GAA4732776.1"/>
    <property type="molecule type" value="Genomic_DNA"/>
</dbReference>
<keyword evidence="7" id="KW-0408">Iron</keyword>
<keyword evidence="9" id="KW-0238">DNA-binding</keyword>
<dbReference type="Pfam" id="PF01475">
    <property type="entry name" value="FUR"/>
    <property type="match status" value="1"/>
</dbReference>
<evidence type="ECO:0000313" key="11">
    <source>
        <dbReference type="EMBL" id="GAA4732776.1"/>
    </source>
</evidence>
<evidence type="ECO:0000313" key="12">
    <source>
        <dbReference type="Proteomes" id="UP001500956"/>
    </source>
</evidence>
<evidence type="ECO:0000256" key="3">
    <source>
        <dbReference type="ARBA" id="ARBA00022490"/>
    </source>
</evidence>
<evidence type="ECO:0000256" key="9">
    <source>
        <dbReference type="ARBA" id="ARBA00023125"/>
    </source>
</evidence>
<organism evidence="11 12">
    <name type="scientific">Isoptericola chiayiensis</name>
    <dbReference type="NCBI Taxonomy" id="579446"/>
    <lineage>
        <taxon>Bacteria</taxon>
        <taxon>Bacillati</taxon>
        <taxon>Actinomycetota</taxon>
        <taxon>Actinomycetes</taxon>
        <taxon>Micrococcales</taxon>
        <taxon>Promicromonosporaceae</taxon>
        <taxon>Isoptericola</taxon>
    </lineage>
</organism>
<evidence type="ECO:0000256" key="5">
    <source>
        <dbReference type="ARBA" id="ARBA00022723"/>
    </source>
</evidence>
<dbReference type="InterPro" id="IPR002481">
    <property type="entry name" value="FUR"/>
</dbReference>
<keyword evidence="5" id="KW-0479">Metal-binding</keyword>
<dbReference type="Gene3D" id="1.10.10.10">
    <property type="entry name" value="Winged helix-like DNA-binding domain superfamily/Winged helix DNA-binding domain"/>
    <property type="match status" value="1"/>
</dbReference>
<name>A0ABP8YP08_9MICO</name>
<dbReference type="PANTHER" id="PTHR33202">
    <property type="entry name" value="ZINC UPTAKE REGULATION PROTEIN"/>
    <property type="match status" value="1"/>
</dbReference>
<proteinExistence type="inferred from homology"/>